<keyword evidence="1" id="KW-0472">Membrane</keyword>
<dbReference type="EMBL" id="SJSL01000010">
    <property type="protein sequence ID" value="TCC96880.1"/>
    <property type="molecule type" value="Genomic_DNA"/>
</dbReference>
<feature type="domain" description="FecR protein" evidence="2">
    <location>
        <begin position="157"/>
        <end position="252"/>
    </location>
</feature>
<proteinExistence type="predicted"/>
<evidence type="ECO:0000313" key="4">
    <source>
        <dbReference type="EMBL" id="TCC96880.1"/>
    </source>
</evidence>
<evidence type="ECO:0000259" key="3">
    <source>
        <dbReference type="Pfam" id="PF16344"/>
    </source>
</evidence>
<dbReference type="Gene3D" id="3.55.50.30">
    <property type="match status" value="1"/>
</dbReference>
<dbReference type="Pfam" id="PF04773">
    <property type="entry name" value="FecR"/>
    <property type="match status" value="1"/>
</dbReference>
<dbReference type="InterPro" id="IPR032508">
    <property type="entry name" value="FecR_C"/>
</dbReference>
<dbReference type="Pfam" id="PF16344">
    <property type="entry name" value="FecR_C"/>
    <property type="match status" value="1"/>
</dbReference>
<comment type="caution">
    <text evidence="4">The sequence shown here is derived from an EMBL/GenBank/DDBJ whole genome shotgun (WGS) entry which is preliminary data.</text>
</comment>
<reference evidence="4 5" key="1">
    <citation type="submission" date="2019-02" db="EMBL/GenBank/DDBJ databases">
        <title>Pedobacter sp. RP-1-14 sp. nov., isolated from Arctic soil.</title>
        <authorList>
            <person name="Dahal R.H."/>
        </authorList>
    </citation>
    <scope>NUCLEOTIDE SEQUENCE [LARGE SCALE GENOMIC DNA]</scope>
    <source>
        <strain evidence="4 5">RP-1-14</strain>
    </source>
</reference>
<evidence type="ECO:0000313" key="5">
    <source>
        <dbReference type="Proteomes" id="UP000293347"/>
    </source>
</evidence>
<name>A0A4R0N9N6_9SPHI</name>
<feature type="transmembrane region" description="Helical" evidence="1">
    <location>
        <begin position="60"/>
        <end position="78"/>
    </location>
</feature>
<dbReference type="AlphaFoldDB" id="A0A4R0N9N6"/>
<keyword evidence="1" id="KW-0812">Transmembrane</keyword>
<dbReference type="FunFam" id="2.60.120.1440:FF:000001">
    <property type="entry name" value="Putative anti-sigma factor"/>
    <property type="match status" value="1"/>
</dbReference>
<dbReference type="InterPro" id="IPR012373">
    <property type="entry name" value="Ferrdict_sens_TM"/>
</dbReference>
<dbReference type="GO" id="GO:0016989">
    <property type="term" value="F:sigma factor antagonist activity"/>
    <property type="evidence" value="ECO:0007669"/>
    <property type="project" value="TreeGrafter"/>
</dbReference>
<evidence type="ECO:0000259" key="2">
    <source>
        <dbReference type="Pfam" id="PF04773"/>
    </source>
</evidence>
<dbReference type="PANTHER" id="PTHR30273">
    <property type="entry name" value="PERIPLASMIC SIGNAL SENSOR AND SIGMA FACTOR ACTIVATOR FECR-RELATED"/>
    <property type="match status" value="1"/>
</dbReference>
<dbReference type="InterPro" id="IPR006860">
    <property type="entry name" value="FecR"/>
</dbReference>
<accession>A0A4R0N9N6</accession>
<keyword evidence="1" id="KW-1133">Transmembrane helix</keyword>
<dbReference type="Gene3D" id="2.60.120.1440">
    <property type="match status" value="1"/>
</dbReference>
<gene>
    <name evidence="4" type="ORF">EZ437_20950</name>
</gene>
<protein>
    <submittedName>
        <fullName evidence="4">FecR family protein</fullName>
    </submittedName>
</protein>
<feature type="domain" description="Protein FecR C-terminal" evidence="3">
    <location>
        <begin position="293"/>
        <end position="361"/>
    </location>
</feature>
<sequence length="363" mass="39776">MGTCSAQEKASVEGWYNNYAAKYAGQPLDEDLEPEIQSIWTNIQAGNQRVKIVRFKYKKYAVAAAVATIIVGAGLFYFNGKQESEKPAMDAVATTDIAPGKVGATLTLANGKQIRLTDAHYGEIAKEAGVAITKSAGGHLVYEIDGSMAETNKTNILSTSNGETYQIKLPDGTLVWLNAASSLTYATALIKDGMRKVKLSGEAYFQVARDKTHPFIVQSNGQEVEVLGTHFNINAYEDEPAIATTLVEGSVKVTVGSLRQMLKPGEQAESRRGSIKVVPANMEKVTDWRNGEFYVNHINLKVAMRKIARWYDVEVIYNSSVPDDMQIGGWVSRNERLSSVLKSIEAAGIVHFKVDGRKIYVNK</sequence>
<dbReference type="Proteomes" id="UP000293347">
    <property type="component" value="Unassembled WGS sequence"/>
</dbReference>
<dbReference type="OrthoDB" id="1099963at2"/>
<dbReference type="PANTHER" id="PTHR30273:SF2">
    <property type="entry name" value="PROTEIN FECR"/>
    <property type="match status" value="1"/>
</dbReference>
<evidence type="ECO:0000256" key="1">
    <source>
        <dbReference type="SAM" id="Phobius"/>
    </source>
</evidence>
<keyword evidence="5" id="KW-1185">Reference proteome</keyword>
<dbReference type="PIRSF" id="PIRSF018266">
    <property type="entry name" value="FecR"/>
    <property type="match status" value="1"/>
</dbReference>
<organism evidence="4 5">
    <name type="scientific">Pedobacter psychroterrae</name>
    <dbReference type="NCBI Taxonomy" id="2530453"/>
    <lineage>
        <taxon>Bacteria</taxon>
        <taxon>Pseudomonadati</taxon>
        <taxon>Bacteroidota</taxon>
        <taxon>Sphingobacteriia</taxon>
        <taxon>Sphingobacteriales</taxon>
        <taxon>Sphingobacteriaceae</taxon>
        <taxon>Pedobacter</taxon>
    </lineage>
</organism>